<dbReference type="EMBL" id="SMLK01000001">
    <property type="protein sequence ID" value="TFZ08905.1"/>
    <property type="molecule type" value="Genomic_DNA"/>
</dbReference>
<proteinExistence type="predicted"/>
<name>A0A4Z0CEM2_9BURK</name>
<keyword evidence="2" id="KW-1185">Reference proteome</keyword>
<protein>
    <submittedName>
        <fullName evidence="1">RNA-binding protein</fullName>
    </submittedName>
</protein>
<sequence length="108" mass="11715">MLPSLEHANRAAALLAQAGIDADVRLLTPGDVNDLAHLFDGHDVMLPSVGTEEYTARHFAELARQGHHALLVPAKGPQACQRVMDALKDAELSCAVHYRHFVIEDLAV</sequence>
<dbReference type="RefSeq" id="WP_135248990.1">
    <property type="nucleotide sequence ID" value="NZ_SMLK01000001.1"/>
</dbReference>
<dbReference type="OrthoDB" id="7064156at2"/>
<organism evidence="1 2">
    <name type="scientific">Ramlibacter humi</name>
    <dbReference type="NCBI Taxonomy" id="2530451"/>
    <lineage>
        <taxon>Bacteria</taxon>
        <taxon>Pseudomonadati</taxon>
        <taxon>Pseudomonadota</taxon>
        <taxon>Betaproteobacteria</taxon>
        <taxon>Burkholderiales</taxon>
        <taxon>Comamonadaceae</taxon>
        <taxon>Ramlibacter</taxon>
    </lineage>
</organism>
<accession>A0A4Z0CEM2</accession>
<evidence type="ECO:0000313" key="1">
    <source>
        <dbReference type="EMBL" id="TFZ08905.1"/>
    </source>
</evidence>
<reference evidence="1 2" key="1">
    <citation type="submission" date="2019-03" db="EMBL/GenBank/DDBJ databases">
        <title>Ramlibacter sp. 18x22-1, whole genome shotgun sequence.</title>
        <authorList>
            <person name="Zhang X."/>
            <person name="Feng G."/>
            <person name="Zhu H."/>
        </authorList>
    </citation>
    <scope>NUCLEOTIDE SEQUENCE [LARGE SCALE GENOMIC DNA]</scope>
    <source>
        <strain evidence="1 2">18x22-1</strain>
    </source>
</reference>
<dbReference type="AlphaFoldDB" id="A0A4Z0CEM2"/>
<gene>
    <name evidence="1" type="ORF">EZ216_07115</name>
</gene>
<dbReference type="Proteomes" id="UP000297839">
    <property type="component" value="Unassembled WGS sequence"/>
</dbReference>
<evidence type="ECO:0000313" key="2">
    <source>
        <dbReference type="Proteomes" id="UP000297839"/>
    </source>
</evidence>
<comment type="caution">
    <text evidence="1">The sequence shown here is derived from an EMBL/GenBank/DDBJ whole genome shotgun (WGS) entry which is preliminary data.</text>
</comment>